<dbReference type="GO" id="GO:0009699">
    <property type="term" value="P:phenylpropanoid biosynthetic process"/>
    <property type="evidence" value="ECO:0007669"/>
    <property type="project" value="UniProtKB-ARBA"/>
</dbReference>
<dbReference type="InterPro" id="IPR004265">
    <property type="entry name" value="Dirigent"/>
</dbReference>
<keyword evidence="3 4" id="KW-0964">Secreted</keyword>
<proteinExistence type="inferred from homology"/>
<evidence type="ECO:0000256" key="4">
    <source>
        <dbReference type="RuleBase" id="RU363099"/>
    </source>
</evidence>
<name>A0A2I0B081_9ASPA</name>
<accession>A0A2I0B081</accession>
<dbReference type="PANTHER" id="PTHR21495">
    <property type="entry name" value="NUCLEOPORIN-RELATED"/>
    <property type="match status" value="1"/>
</dbReference>
<dbReference type="GO" id="GO:0048046">
    <property type="term" value="C:apoplast"/>
    <property type="evidence" value="ECO:0007669"/>
    <property type="project" value="UniProtKB-SubCell"/>
</dbReference>
<dbReference type="Pfam" id="PF03018">
    <property type="entry name" value="Dirigent"/>
    <property type="match status" value="1"/>
</dbReference>
<evidence type="ECO:0000256" key="3">
    <source>
        <dbReference type="ARBA" id="ARBA00022525"/>
    </source>
</evidence>
<protein>
    <recommendedName>
        <fullName evidence="4">Dirigent protein</fullName>
    </recommendedName>
</protein>
<dbReference type="Gene3D" id="2.40.480.10">
    <property type="entry name" value="Allene oxide cyclase-like"/>
    <property type="match status" value="1"/>
</dbReference>
<comment type="function">
    <text evidence="4">Dirigent proteins impart stereoselectivity on the phenoxy radical-coupling reaction, yielding optically active lignans from two molecules of coniferyl alcohol in the biosynthesis of lignans, flavonolignans, and alkaloids and thus plays a central role in plant secondary metabolism.</text>
</comment>
<keyword evidence="6" id="KW-1185">Reference proteome</keyword>
<evidence type="ECO:0000313" key="6">
    <source>
        <dbReference type="Proteomes" id="UP000236161"/>
    </source>
</evidence>
<organism evidence="5 6">
    <name type="scientific">Apostasia shenzhenica</name>
    <dbReference type="NCBI Taxonomy" id="1088818"/>
    <lineage>
        <taxon>Eukaryota</taxon>
        <taxon>Viridiplantae</taxon>
        <taxon>Streptophyta</taxon>
        <taxon>Embryophyta</taxon>
        <taxon>Tracheophyta</taxon>
        <taxon>Spermatophyta</taxon>
        <taxon>Magnoliopsida</taxon>
        <taxon>Liliopsida</taxon>
        <taxon>Asparagales</taxon>
        <taxon>Orchidaceae</taxon>
        <taxon>Apostasioideae</taxon>
        <taxon>Apostasia</taxon>
    </lineage>
</organism>
<gene>
    <name evidence="5" type="ORF">AXF42_Ash006109</name>
</gene>
<dbReference type="InterPro" id="IPR044859">
    <property type="entry name" value="Allene_oxi_cyc_Dirigent"/>
</dbReference>
<dbReference type="AlphaFoldDB" id="A0A2I0B081"/>
<dbReference type="EMBL" id="KZ451932">
    <property type="protein sequence ID" value="PKA61212.1"/>
    <property type="molecule type" value="Genomic_DNA"/>
</dbReference>
<keyword evidence="4" id="KW-0052">Apoplast</keyword>
<sequence length="189" mass="20362">MLGRIVFLVSVAAAILTVVLLALFSPVQEKKLLNNSSAGPWLSLSLYLHRPHYPNPRQRAFRALNESGALIFRHELTEGPKSSSRVVGNAQGFVVSGEHATLAAFNVIYLSLDMPGYAGGLSVEVRHAADWTKEELVVVGGTGAFAFARGVAAMEETRQTGGRAAASYCMKIKIKIRILGDRSQNLPQG</sequence>
<dbReference type="Proteomes" id="UP000236161">
    <property type="component" value="Unassembled WGS sequence"/>
</dbReference>
<dbReference type="STRING" id="1088818.A0A2I0B081"/>
<evidence type="ECO:0000256" key="2">
    <source>
        <dbReference type="ARBA" id="ARBA00011738"/>
    </source>
</evidence>
<comment type="similarity">
    <text evidence="1 4">Belongs to the plant dirigent protein family.</text>
</comment>
<dbReference type="OrthoDB" id="1859279at2759"/>
<comment type="subunit">
    <text evidence="2 4">Homodimer.</text>
</comment>
<comment type="subcellular location">
    <subcellularLocation>
        <location evidence="4">Secreted</location>
        <location evidence="4">Extracellular space</location>
        <location evidence="4">Apoplast</location>
    </subcellularLocation>
</comment>
<evidence type="ECO:0000256" key="1">
    <source>
        <dbReference type="ARBA" id="ARBA00010746"/>
    </source>
</evidence>
<evidence type="ECO:0000313" key="5">
    <source>
        <dbReference type="EMBL" id="PKA61212.1"/>
    </source>
</evidence>
<reference evidence="5 6" key="1">
    <citation type="journal article" date="2017" name="Nature">
        <title>The Apostasia genome and the evolution of orchids.</title>
        <authorList>
            <person name="Zhang G.Q."/>
            <person name="Liu K.W."/>
            <person name="Li Z."/>
            <person name="Lohaus R."/>
            <person name="Hsiao Y.Y."/>
            <person name="Niu S.C."/>
            <person name="Wang J.Y."/>
            <person name="Lin Y.C."/>
            <person name="Xu Q."/>
            <person name="Chen L.J."/>
            <person name="Yoshida K."/>
            <person name="Fujiwara S."/>
            <person name="Wang Z.W."/>
            <person name="Zhang Y.Q."/>
            <person name="Mitsuda N."/>
            <person name="Wang M."/>
            <person name="Liu G.H."/>
            <person name="Pecoraro L."/>
            <person name="Huang H.X."/>
            <person name="Xiao X.J."/>
            <person name="Lin M."/>
            <person name="Wu X.Y."/>
            <person name="Wu W.L."/>
            <person name="Chen Y.Y."/>
            <person name="Chang S.B."/>
            <person name="Sakamoto S."/>
            <person name="Ohme-Takagi M."/>
            <person name="Yagi M."/>
            <person name="Zeng S.J."/>
            <person name="Shen C.Y."/>
            <person name="Yeh C.M."/>
            <person name="Luo Y.B."/>
            <person name="Tsai W.C."/>
            <person name="Van de Peer Y."/>
            <person name="Liu Z.J."/>
        </authorList>
    </citation>
    <scope>NUCLEOTIDE SEQUENCE [LARGE SCALE GENOMIC DNA]</scope>
    <source>
        <strain evidence="6">cv. Shenzhen</strain>
        <tissue evidence="5">Stem</tissue>
    </source>
</reference>